<proteinExistence type="predicted"/>
<dbReference type="EMBL" id="JAIWYP010000014">
    <property type="protein sequence ID" value="KAH3713248.1"/>
    <property type="molecule type" value="Genomic_DNA"/>
</dbReference>
<reference evidence="2" key="2">
    <citation type="submission" date="2020-11" db="EMBL/GenBank/DDBJ databases">
        <authorList>
            <person name="McCartney M.A."/>
            <person name="Auch B."/>
            <person name="Kono T."/>
            <person name="Mallez S."/>
            <person name="Becker A."/>
            <person name="Gohl D.M."/>
            <person name="Silverstein K.A.T."/>
            <person name="Koren S."/>
            <person name="Bechman K.B."/>
            <person name="Herman A."/>
            <person name="Abrahante J.E."/>
            <person name="Garbe J."/>
        </authorList>
    </citation>
    <scope>NUCLEOTIDE SEQUENCE</scope>
    <source>
        <strain evidence="2">Duluth1</strain>
        <tissue evidence="2">Whole animal</tissue>
    </source>
</reference>
<evidence type="ECO:0000313" key="2">
    <source>
        <dbReference type="EMBL" id="KAH3713248.1"/>
    </source>
</evidence>
<reference evidence="2" key="1">
    <citation type="journal article" date="2019" name="bioRxiv">
        <title>The Genome of the Zebra Mussel, Dreissena polymorpha: A Resource for Invasive Species Research.</title>
        <authorList>
            <person name="McCartney M.A."/>
            <person name="Auch B."/>
            <person name="Kono T."/>
            <person name="Mallez S."/>
            <person name="Zhang Y."/>
            <person name="Obille A."/>
            <person name="Becker A."/>
            <person name="Abrahante J.E."/>
            <person name="Garbe J."/>
            <person name="Badalamenti J.P."/>
            <person name="Herman A."/>
            <person name="Mangelson H."/>
            <person name="Liachko I."/>
            <person name="Sullivan S."/>
            <person name="Sone E.D."/>
            <person name="Koren S."/>
            <person name="Silverstein K.A.T."/>
            <person name="Beckman K.B."/>
            <person name="Gohl D.M."/>
        </authorList>
    </citation>
    <scope>NUCLEOTIDE SEQUENCE</scope>
    <source>
        <strain evidence="2">Duluth1</strain>
        <tissue evidence="2">Whole animal</tissue>
    </source>
</reference>
<evidence type="ECO:0000313" key="1">
    <source>
        <dbReference type="EMBL" id="KAH3713207.1"/>
    </source>
</evidence>
<gene>
    <name evidence="1" type="ORF">DPMN_072993</name>
    <name evidence="2" type="ORF">DPMN_073035</name>
</gene>
<organism evidence="2 3">
    <name type="scientific">Dreissena polymorpha</name>
    <name type="common">Zebra mussel</name>
    <name type="synonym">Mytilus polymorpha</name>
    <dbReference type="NCBI Taxonomy" id="45954"/>
    <lineage>
        <taxon>Eukaryota</taxon>
        <taxon>Metazoa</taxon>
        <taxon>Spiralia</taxon>
        <taxon>Lophotrochozoa</taxon>
        <taxon>Mollusca</taxon>
        <taxon>Bivalvia</taxon>
        <taxon>Autobranchia</taxon>
        <taxon>Heteroconchia</taxon>
        <taxon>Euheterodonta</taxon>
        <taxon>Imparidentia</taxon>
        <taxon>Neoheterodontei</taxon>
        <taxon>Myida</taxon>
        <taxon>Dreissenoidea</taxon>
        <taxon>Dreissenidae</taxon>
        <taxon>Dreissena</taxon>
    </lineage>
</organism>
<accession>A0A9D4HCM6</accession>
<keyword evidence="3" id="KW-1185">Reference proteome</keyword>
<protein>
    <submittedName>
        <fullName evidence="2">Uncharacterized protein</fullName>
    </submittedName>
</protein>
<name>A0A9D4HCM6_DREPO</name>
<comment type="caution">
    <text evidence="2">The sequence shown here is derived from an EMBL/GenBank/DDBJ whole genome shotgun (WGS) entry which is preliminary data.</text>
</comment>
<dbReference type="Proteomes" id="UP000828390">
    <property type="component" value="Unassembled WGS sequence"/>
</dbReference>
<dbReference type="EMBL" id="JAIWYP010000014">
    <property type="protein sequence ID" value="KAH3713207.1"/>
    <property type="molecule type" value="Genomic_DNA"/>
</dbReference>
<sequence length="64" mass="7168">MAQVSLEQSTDRNQLRYNDLADIVDSIDTLQFLQGTDTQSEVQVFGSLKKAQSHITFFCKSNVG</sequence>
<dbReference type="AlphaFoldDB" id="A0A9D4HCM6"/>
<evidence type="ECO:0000313" key="3">
    <source>
        <dbReference type="Proteomes" id="UP000828390"/>
    </source>
</evidence>